<dbReference type="InterPro" id="IPR015422">
    <property type="entry name" value="PyrdxlP-dep_Trfase_small"/>
</dbReference>
<dbReference type="RefSeq" id="WP_124738296.1">
    <property type="nucleotide sequence ID" value="NZ_CP034086.1"/>
</dbReference>
<sequence>MSEEKRKAKRKLKPATLVTQAGRTPFDHFGFVNPPIYRGSTVLFPTIAALEALRQPYTYGTKGTPTTRALEQGWSEIAGAADTVLTPSGLAAIGLALLTATHAGAHALIVDSAYQPTRIFCDGLLARFGVKVDYYDPLIGGGIAAMMKPETTAVLVESPGSQSMEVQDIPAIAAAAHAHGACVIADNTWATPLFFPPHERGCDLAVEAGTKYLAGHADLLMGLVSANSEWAKRLRATFNAFSMGSSPDDAALALRGLRTMALRLREQERAALDIAQWLEDRPEVSRVLHPALATHPGHALWKRDFTGASGVFSVILKETSKKAVAAFVDGLELFGIGFSWGGYESLVLPFDCASYRTATRWTPEGPALRFSIGLEDVADLKSDLEAGLARLNGS</sequence>
<dbReference type="GO" id="GO:0019450">
    <property type="term" value="P:L-cysteine catabolic process to pyruvate"/>
    <property type="evidence" value="ECO:0007669"/>
    <property type="project" value="TreeGrafter"/>
</dbReference>
<evidence type="ECO:0000256" key="7">
    <source>
        <dbReference type="RuleBase" id="RU362118"/>
    </source>
</evidence>
<dbReference type="Gene3D" id="3.40.640.10">
    <property type="entry name" value="Type I PLP-dependent aspartate aminotransferase-like (Major domain)"/>
    <property type="match status" value="1"/>
</dbReference>
<evidence type="ECO:0000256" key="1">
    <source>
        <dbReference type="ARBA" id="ARBA00001933"/>
    </source>
</evidence>
<dbReference type="EMBL" id="CP034086">
    <property type="protein sequence ID" value="AZG76500.1"/>
    <property type="molecule type" value="Genomic_DNA"/>
</dbReference>
<dbReference type="InterPro" id="IPR006233">
    <property type="entry name" value="Cys_b_lyase_bac"/>
</dbReference>
<dbReference type="KEGG" id="mros:EHO51_07000"/>
<dbReference type="InterPro" id="IPR015424">
    <property type="entry name" value="PyrdxlP-dep_Trfase"/>
</dbReference>
<dbReference type="InterPro" id="IPR015421">
    <property type="entry name" value="PyrdxlP-dep_Trfase_major"/>
</dbReference>
<dbReference type="Proteomes" id="UP000273982">
    <property type="component" value="Chromosome"/>
</dbReference>
<keyword evidence="4 8" id="KW-0456">Lyase</keyword>
<protein>
    <submittedName>
        <fullName evidence="8">Cystathionine beta-lyase</fullName>
        <ecNumber evidence="8">4.4.1.8</ecNumber>
    </submittedName>
</protein>
<dbReference type="EC" id="4.4.1.8" evidence="8"/>
<comment type="cofactor">
    <cofactor evidence="1 7">
        <name>pyridoxal 5'-phosphate</name>
        <dbReference type="ChEBI" id="CHEBI:597326"/>
    </cofactor>
</comment>
<feature type="modified residue" description="N6-(pyridoxal phosphate)lysine" evidence="6">
    <location>
        <position position="211"/>
    </location>
</feature>
<dbReference type="FunFam" id="3.40.640.10:FF:000046">
    <property type="entry name" value="Cystathionine gamma-lyase"/>
    <property type="match status" value="1"/>
</dbReference>
<dbReference type="PANTHER" id="PTHR43500">
    <property type="entry name" value="CYSTATHIONINE BETA-LYASE-RELATED"/>
    <property type="match status" value="1"/>
</dbReference>
<dbReference type="Gene3D" id="3.90.1150.10">
    <property type="entry name" value="Aspartate Aminotransferase, domain 1"/>
    <property type="match status" value="1"/>
</dbReference>
<comment type="catalytic activity">
    <reaction evidence="5">
        <text>L,L-cystathionine + H2O = L-homocysteine + pyruvate + NH4(+)</text>
        <dbReference type="Rhea" id="RHEA:13965"/>
        <dbReference type="ChEBI" id="CHEBI:15361"/>
        <dbReference type="ChEBI" id="CHEBI:15377"/>
        <dbReference type="ChEBI" id="CHEBI:28938"/>
        <dbReference type="ChEBI" id="CHEBI:58161"/>
        <dbReference type="ChEBI" id="CHEBI:58199"/>
    </reaction>
</comment>
<evidence type="ECO:0000256" key="3">
    <source>
        <dbReference type="ARBA" id="ARBA00022898"/>
    </source>
</evidence>
<dbReference type="GO" id="GO:0030170">
    <property type="term" value="F:pyridoxal phosphate binding"/>
    <property type="evidence" value="ECO:0007669"/>
    <property type="project" value="InterPro"/>
</dbReference>
<evidence type="ECO:0000313" key="8">
    <source>
        <dbReference type="EMBL" id="AZG76500.1"/>
    </source>
</evidence>
<dbReference type="Pfam" id="PF01053">
    <property type="entry name" value="Cys_Met_Meta_PP"/>
    <property type="match status" value="1"/>
</dbReference>
<evidence type="ECO:0000313" key="9">
    <source>
        <dbReference type="Proteomes" id="UP000273982"/>
    </source>
</evidence>
<dbReference type="AlphaFoldDB" id="A0A3G8M5X0"/>
<dbReference type="InterPro" id="IPR000277">
    <property type="entry name" value="Cys/Met-Metab_PyrdxlP-dep_enz"/>
</dbReference>
<reference evidence="8 9" key="1">
    <citation type="submission" date="2018-11" db="EMBL/GenBank/DDBJ databases">
        <title>Genome squencing of methanotrophic bacteria isolated from alkaline groundwater in Korea.</title>
        <authorList>
            <person name="Nguyen L.N."/>
        </authorList>
    </citation>
    <scope>NUCLEOTIDE SEQUENCE [LARGE SCALE GENOMIC DNA]</scope>
    <source>
        <strain evidence="8 9">GW6</strain>
    </source>
</reference>
<dbReference type="NCBIfam" id="TIGR01324">
    <property type="entry name" value="cysta_beta_ly_B"/>
    <property type="match status" value="1"/>
</dbReference>
<organism evidence="8 9">
    <name type="scientific">Methylocystis rosea</name>
    <dbReference type="NCBI Taxonomy" id="173366"/>
    <lineage>
        <taxon>Bacteria</taxon>
        <taxon>Pseudomonadati</taxon>
        <taxon>Pseudomonadota</taxon>
        <taxon>Alphaproteobacteria</taxon>
        <taxon>Hyphomicrobiales</taxon>
        <taxon>Methylocystaceae</taxon>
        <taxon>Methylocystis</taxon>
    </lineage>
</organism>
<dbReference type="PIRSF" id="PIRSF001434">
    <property type="entry name" value="CGS"/>
    <property type="match status" value="1"/>
</dbReference>
<dbReference type="GO" id="GO:0047804">
    <property type="term" value="F:cysteine-S-conjugate beta-lyase activity"/>
    <property type="evidence" value="ECO:0007669"/>
    <property type="project" value="InterPro"/>
</dbReference>
<accession>A0A3G8M5X0</accession>
<gene>
    <name evidence="8" type="primary">metC</name>
    <name evidence="8" type="ORF">EHO51_07000</name>
</gene>
<dbReference type="SUPFAM" id="SSF53383">
    <property type="entry name" value="PLP-dependent transferases"/>
    <property type="match status" value="1"/>
</dbReference>
<dbReference type="GO" id="GO:0019346">
    <property type="term" value="P:transsulfuration"/>
    <property type="evidence" value="ECO:0007669"/>
    <property type="project" value="InterPro"/>
</dbReference>
<dbReference type="PANTHER" id="PTHR43500:SF1">
    <property type="entry name" value="CYSTATHIONINE BETA-LYASE-RELATED"/>
    <property type="match status" value="1"/>
</dbReference>
<evidence type="ECO:0000256" key="4">
    <source>
        <dbReference type="ARBA" id="ARBA00023239"/>
    </source>
</evidence>
<name>A0A3G8M5X0_9HYPH</name>
<evidence type="ECO:0000256" key="5">
    <source>
        <dbReference type="ARBA" id="ARBA00047517"/>
    </source>
</evidence>
<evidence type="ECO:0000256" key="2">
    <source>
        <dbReference type="ARBA" id="ARBA00009077"/>
    </source>
</evidence>
<comment type="similarity">
    <text evidence="2 7">Belongs to the trans-sulfuration enzymes family.</text>
</comment>
<evidence type="ECO:0000256" key="6">
    <source>
        <dbReference type="PIRSR" id="PIRSR001434-2"/>
    </source>
</evidence>
<keyword evidence="3 6" id="KW-0663">Pyridoxal phosphate</keyword>
<proteinExistence type="inferred from homology"/>